<comment type="caution">
    <text evidence="4">The sequence shown here is derived from an EMBL/GenBank/DDBJ whole genome shotgun (WGS) entry which is preliminary data.</text>
</comment>
<evidence type="ECO:0000313" key="5">
    <source>
        <dbReference type="Proteomes" id="UP000290289"/>
    </source>
</evidence>
<evidence type="ECO:0000256" key="2">
    <source>
        <dbReference type="RuleBase" id="RU003690"/>
    </source>
</evidence>
<sequence>MVDAYWRYSDGGQPPSSSTNSAIGKRPPSDYDGRGPVNPKDVKYHNNLIDELINHDIGFLPPQRCSAPFGVNCSRGNSSTKPYMAAHHNIMLSHASAARLYKITHQVTMQIYTLS</sequence>
<dbReference type="InterPro" id="IPR001360">
    <property type="entry name" value="Glyco_hydro_1"/>
</dbReference>
<dbReference type="InterPro" id="IPR017853">
    <property type="entry name" value="GH"/>
</dbReference>
<dbReference type="PANTHER" id="PTHR10353:SF29">
    <property type="entry name" value="BETA-GLUCOSIDASE 11"/>
    <property type="match status" value="1"/>
</dbReference>
<evidence type="ECO:0000313" key="4">
    <source>
        <dbReference type="EMBL" id="RXI05376.1"/>
    </source>
</evidence>
<name>A0A498KDD7_MALDO</name>
<gene>
    <name evidence="4" type="ORF">DVH24_006633</name>
</gene>
<proteinExistence type="inferred from homology"/>
<comment type="similarity">
    <text evidence="1 2">Belongs to the glycosyl hydrolase 1 family.</text>
</comment>
<organism evidence="4 5">
    <name type="scientific">Malus domestica</name>
    <name type="common">Apple</name>
    <name type="synonym">Pyrus malus</name>
    <dbReference type="NCBI Taxonomy" id="3750"/>
    <lineage>
        <taxon>Eukaryota</taxon>
        <taxon>Viridiplantae</taxon>
        <taxon>Streptophyta</taxon>
        <taxon>Embryophyta</taxon>
        <taxon>Tracheophyta</taxon>
        <taxon>Spermatophyta</taxon>
        <taxon>Magnoliopsida</taxon>
        <taxon>eudicotyledons</taxon>
        <taxon>Gunneridae</taxon>
        <taxon>Pentapetalae</taxon>
        <taxon>rosids</taxon>
        <taxon>fabids</taxon>
        <taxon>Rosales</taxon>
        <taxon>Rosaceae</taxon>
        <taxon>Amygdaloideae</taxon>
        <taxon>Maleae</taxon>
        <taxon>Malus</taxon>
    </lineage>
</organism>
<dbReference type="SUPFAM" id="SSF51445">
    <property type="entry name" value="(Trans)glycosidases"/>
    <property type="match status" value="1"/>
</dbReference>
<dbReference type="AlphaFoldDB" id="A0A498KDD7"/>
<reference evidence="4 5" key="1">
    <citation type="submission" date="2018-10" db="EMBL/GenBank/DDBJ databases">
        <title>A high-quality apple genome assembly.</title>
        <authorList>
            <person name="Hu J."/>
        </authorList>
    </citation>
    <scope>NUCLEOTIDE SEQUENCE [LARGE SCALE GENOMIC DNA]</scope>
    <source>
        <strain evidence="5">cv. HFTH1</strain>
        <tissue evidence="4">Young leaf</tissue>
    </source>
</reference>
<dbReference type="Gene3D" id="3.20.20.80">
    <property type="entry name" value="Glycosidases"/>
    <property type="match status" value="1"/>
</dbReference>
<dbReference type="Proteomes" id="UP000290289">
    <property type="component" value="Chromosome 2"/>
</dbReference>
<protein>
    <submittedName>
        <fullName evidence="4">Uncharacterized protein</fullName>
    </submittedName>
</protein>
<dbReference type="EMBL" id="RDQH01000328">
    <property type="protein sequence ID" value="RXI05376.1"/>
    <property type="molecule type" value="Genomic_DNA"/>
</dbReference>
<keyword evidence="5" id="KW-1185">Reference proteome</keyword>
<dbReference type="GO" id="GO:0005975">
    <property type="term" value="P:carbohydrate metabolic process"/>
    <property type="evidence" value="ECO:0007669"/>
    <property type="project" value="InterPro"/>
</dbReference>
<evidence type="ECO:0000256" key="3">
    <source>
        <dbReference type="SAM" id="MobiDB-lite"/>
    </source>
</evidence>
<dbReference type="PANTHER" id="PTHR10353">
    <property type="entry name" value="GLYCOSYL HYDROLASE"/>
    <property type="match status" value="1"/>
</dbReference>
<accession>A0A498KDD7</accession>
<evidence type="ECO:0000256" key="1">
    <source>
        <dbReference type="ARBA" id="ARBA00010838"/>
    </source>
</evidence>
<dbReference type="GO" id="GO:0008422">
    <property type="term" value="F:beta-glucosidase activity"/>
    <property type="evidence" value="ECO:0007669"/>
    <property type="project" value="TreeGrafter"/>
</dbReference>
<feature type="region of interest" description="Disordered" evidence="3">
    <location>
        <begin position="1"/>
        <end position="39"/>
    </location>
</feature>